<organism evidence="1 2">
    <name type="scientific">Saxibacter everestensis</name>
    <dbReference type="NCBI Taxonomy" id="2909229"/>
    <lineage>
        <taxon>Bacteria</taxon>
        <taxon>Bacillati</taxon>
        <taxon>Actinomycetota</taxon>
        <taxon>Actinomycetes</taxon>
        <taxon>Micrococcales</taxon>
        <taxon>Brevibacteriaceae</taxon>
        <taxon>Saxibacter</taxon>
    </lineage>
</organism>
<gene>
    <name evidence="1" type="ORF">LWF01_04035</name>
</gene>
<sequence length="287" mass="31449">MTEGHVDQVALRLQRLDLQLQTLILSELAAGRCADRTFSPGDVARLFYAFALPAPGRIGNVFTALSTKRWLTKQPQRGTYRVTPEGQARVREQMTNLDLVALVAESAHENAPVLGHTEHALVPVHMAPPAVIQPLRGFLADHPFNTNVFGMTRFPDAKAGTADPVGRALAVVREVCADAGLEFHLASDRAIVDDLWDNVTAHMWACRYGVALFEDRVDRGVNHNLLIEVGAMIMSGRRCALLKDGSIERMPTDFIGMIYKSVDLSAEETVAEIVRGWISNDLAVGSL</sequence>
<evidence type="ECO:0000313" key="2">
    <source>
        <dbReference type="Proteomes" id="UP001209083"/>
    </source>
</evidence>
<proteinExistence type="predicted"/>
<keyword evidence="2" id="KW-1185">Reference proteome</keyword>
<protein>
    <submittedName>
        <fullName evidence="1">Uncharacterized protein</fullName>
    </submittedName>
</protein>
<dbReference type="Proteomes" id="UP001209083">
    <property type="component" value="Chromosome"/>
</dbReference>
<accession>A0ABY8QXN9</accession>
<evidence type="ECO:0000313" key="1">
    <source>
        <dbReference type="EMBL" id="WGW12950.1"/>
    </source>
</evidence>
<dbReference type="RefSeq" id="WP_349639758.1">
    <property type="nucleotide sequence ID" value="NZ_CP090958.1"/>
</dbReference>
<reference evidence="1 2" key="1">
    <citation type="submission" date="2023-05" db="EMBL/GenBank/DDBJ databases">
        <title>Lithophilousrod everest ZFBP1038 complete genpme.</title>
        <authorList>
            <person name="Tian M."/>
        </authorList>
    </citation>
    <scope>NUCLEOTIDE SEQUENCE [LARGE SCALE GENOMIC DNA]</scope>
    <source>
        <strain evidence="1 2">ZFBP1038</strain>
    </source>
</reference>
<dbReference type="EMBL" id="CP090958">
    <property type="protein sequence ID" value="WGW12950.1"/>
    <property type="molecule type" value="Genomic_DNA"/>
</dbReference>
<name>A0ABY8QXN9_9MICO</name>